<name>A0AB36ZUN2_9BACT</name>
<feature type="coiled-coil region" evidence="1">
    <location>
        <begin position="389"/>
        <end position="416"/>
    </location>
</feature>
<keyword evidence="1" id="KW-0175">Coiled coil</keyword>
<feature type="coiled-coil region" evidence="1">
    <location>
        <begin position="45"/>
        <end position="72"/>
    </location>
</feature>
<dbReference type="Pfam" id="PF13487">
    <property type="entry name" value="HD_5"/>
    <property type="match status" value="1"/>
</dbReference>
<keyword evidence="2" id="KW-0812">Transmembrane</keyword>
<dbReference type="Gene3D" id="3.30.450.20">
    <property type="entry name" value="PAS domain"/>
    <property type="match status" value="2"/>
</dbReference>
<organism evidence="4 5">
    <name type="scientific">Malaciobacter marinus</name>
    <dbReference type="NCBI Taxonomy" id="505249"/>
    <lineage>
        <taxon>Bacteria</taxon>
        <taxon>Pseudomonadati</taxon>
        <taxon>Campylobacterota</taxon>
        <taxon>Epsilonproteobacteria</taxon>
        <taxon>Campylobacterales</taxon>
        <taxon>Arcobacteraceae</taxon>
        <taxon>Malaciobacter</taxon>
    </lineage>
</organism>
<dbReference type="SMART" id="SM00471">
    <property type="entry name" value="HDc"/>
    <property type="match status" value="1"/>
</dbReference>
<reference evidence="4 5" key="1">
    <citation type="submission" date="2018-02" db="EMBL/GenBank/DDBJ databases">
        <title>Subsurface microbial communities from deep shales in Ohio and West Virginia, USA.</title>
        <authorList>
            <person name="Wrighton K."/>
        </authorList>
    </citation>
    <scope>NUCLEOTIDE SEQUENCE [LARGE SCALE GENOMIC DNA]</scope>
    <source>
        <strain evidence="4 5">MARC-MIP3H16</strain>
    </source>
</reference>
<feature type="transmembrane region" description="Helical" evidence="2">
    <location>
        <begin position="12"/>
        <end position="33"/>
    </location>
</feature>
<dbReference type="SUPFAM" id="SSF103190">
    <property type="entry name" value="Sensory domain-like"/>
    <property type="match status" value="1"/>
</dbReference>
<evidence type="ECO:0000313" key="5">
    <source>
        <dbReference type="Proteomes" id="UP000239861"/>
    </source>
</evidence>
<sequence length="797" mass="94046">MKKKFYIKIRPTISFILVFLIISVISITLLLQYNFSLDLAKNATKENFSQISEKLEERLQNLDKRHNDLISILQLYKEIEQTPQKNKRHPLLKLITTALNNNKHIYALYIGHEDNTFYEVINLNINEKLRKKYNANKEERWLIVKIYVENGTHVRYDEYLNKNLIQIRSIKSKTDYRPTSRPWYKEAIKDNSIIRTEPYLFTNLDNFGVTCAKKVTSTKSVIGLDLSLQSLDKFLQKQIHIDKQEIYLIKKDIKLISKAGKNIKNKEIDSTLKKKISKIINTQIDYKSFSMKINDIDYFIYFSKIESIYKNKDYLLITVPQDIIMQPYTNRIFYSFLMTLALLSFIIPLIWYSTKILVNPIEKLEEQNNKILRREFTKVEDINTNIKELDELSKSLVNMSKSLKEYEDKQQELMDSFIKLIASAIDAKSKYTGAHCARVPKLTMLIANKAHQSNEGIFKDFIFKNEDEKRELSIAAWLHDCGKVTTPEYVVDKATKLETIYNRIHEIRTRFEVVYRDMIIQMYKNILDKKDKKEEEKLLKQKLNNLQEEYKIVAKANIGSEFMSDEDIERIEQISKKQWTRYFDNTIGLSQDEESRLDKNKIQTPCKEYLISDKKEHIIQRNKNDTKDYDKYNFKIDIPKDLYNLGEVYNLSIKKGTLTNEERYKINEHMMMSIIMLEQLPFSDNLKRVPEYAGAHHETLIGTGYPKKLKKQDMSIPARIMAIADIFEALTASDRPYKKAKTLSEAIKILSFMVKEEHIDEDIFKLFLSSGAYKEYAQKYLKKEQIDEVDISLYIKS</sequence>
<keyword evidence="2" id="KW-1133">Transmembrane helix</keyword>
<dbReference type="PROSITE" id="PS51832">
    <property type="entry name" value="HD_GYP"/>
    <property type="match status" value="1"/>
</dbReference>
<dbReference type="Proteomes" id="UP000239861">
    <property type="component" value="Unassembled WGS sequence"/>
</dbReference>
<dbReference type="Gene3D" id="1.10.3210.10">
    <property type="entry name" value="Hypothetical protein af1432"/>
    <property type="match status" value="2"/>
</dbReference>
<dbReference type="InterPro" id="IPR037522">
    <property type="entry name" value="HD_GYP_dom"/>
</dbReference>
<dbReference type="SUPFAM" id="SSF109604">
    <property type="entry name" value="HD-domain/PDEase-like"/>
    <property type="match status" value="2"/>
</dbReference>
<evidence type="ECO:0000256" key="2">
    <source>
        <dbReference type="SAM" id="Phobius"/>
    </source>
</evidence>
<proteinExistence type="predicted"/>
<keyword evidence="2" id="KW-0472">Membrane</keyword>
<dbReference type="CDD" id="cd00077">
    <property type="entry name" value="HDc"/>
    <property type="match status" value="1"/>
</dbReference>
<feature type="coiled-coil region" evidence="1">
    <location>
        <begin position="529"/>
        <end position="556"/>
    </location>
</feature>
<feature type="domain" description="HD-GYP" evidence="3">
    <location>
        <begin position="573"/>
        <end position="782"/>
    </location>
</feature>
<dbReference type="PANTHER" id="PTHR45228">
    <property type="entry name" value="CYCLIC DI-GMP PHOSPHODIESTERASE TM_0186-RELATED"/>
    <property type="match status" value="1"/>
</dbReference>
<evidence type="ECO:0000313" key="4">
    <source>
        <dbReference type="EMBL" id="PPK60245.1"/>
    </source>
</evidence>
<dbReference type="InterPro" id="IPR052020">
    <property type="entry name" value="Cyclic_di-GMP/3'3'-cGAMP_PDE"/>
</dbReference>
<dbReference type="InterPro" id="IPR003607">
    <property type="entry name" value="HD/PDEase_dom"/>
</dbReference>
<dbReference type="Pfam" id="PF22673">
    <property type="entry name" value="MCP-like_PDC_1"/>
    <property type="match status" value="1"/>
</dbReference>
<dbReference type="RefSeq" id="WP_104412576.1">
    <property type="nucleotide sequence ID" value="NZ_PTIW01000026.1"/>
</dbReference>
<dbReference type="Gene3D" id="6.10.340.10">
    <property type="match status" value="1"/>
</dbReference>
<protein>
    <submittedName>
        <fullName evidence="4">HD domain-containing protein</fullName>
    </submittedName>
</protein>
<feature type="transmembrane region" description="Helical" evidence="2">
    <location>
        <begin position="332"/>
        <end position="352"/>
    </location>
</feature>
<evidence type="ECO:0000259" key="3">
    <source>
        <dbReference type="PROSITE" id="PS51832"/>
    </source>
</evidence>
<gene>
    <name evidence="4" type="ORF">B0F89_12631</name>
</gene>
<comment type="caution">
    <text evidence="4">The sequence shown here is derived from an EMBL/GenBank/DDBJ whole genome shotgun (WGS) entry which is preliminary data.</text>
</comment>
<dbReference type="PANTHER" id="PTHR45228:SF5">
    <property type="entry name" value="CYCLIC DI-GMP PHOSPHODIESTERASE VC_1348-RELATED"/>
    <property type="match status" value="1"/>
</dbReference>
<evidence type="ECO:0000256" key="1">
    <source>
        <dbReference type="SAM" id="Coils"/>
    </source>
</evidence>
<dbReference type="EMBL" id="PTIW01000026">
    <property type="protein sequence ID" value="PPK60245.1"/>
    <property type="molecule type" value="Genomic_DNA"/>
</dbReference>
<accession>A0AB36ZUN2</accession>
<dbReference type="AlphaFoldDB" id="A0AB36ZUN2"/>
<dbReference type="InterPro" id="IPR029151">
    <property type="entry name" value="Sensor-like_sf"/>
</dbReference>